<comment type="caution">
    <text evidence="1">The sequence shown here is derived from an EMBL/GenBank/DDBJ whole genome shotgun (WGS) entry which is preliminary data.</text>
</comment>
<gene>
    <name evidence="1" type="ORF">H8S18_09165</name>
</gene>
<proteinExistence type="predicted"/>
<evidence type="ECO:0000313" key="2">
    <source>
        <dbReference type="Proteomes" id="UP000606889"/>
    </source>
</evidence>
<dbReference type="EMBL" id="JACOON010000004">
    <property type="protein sequence ID" value="MBC5648504.1"/>
    <property type="molecule type" value="Genomic_DNA"/>
</dbReference>
<dbReference type="RefSeq" id="WP_186858006.1">
    <property type="nucleotide sequence ID" value="NZ_JACOON010000004.1"/>
</dbReference>
<organism evidence="1 2">
    <name type="scientific">Christensenella tenuis</name>
    <dbReference type="NCBI Taxonomy" id="2763033"/>
    <lineage>
        <taxon>Bacteria</taxon>
        <taxon>Bacillati</taxon>
        <taxon>Bacillota</taxon>
        <taxon>Clostridia</taxon>
        <taxon>Christensenellales</taxon>
        <taxon>Christensenellaceae</taxon>
        <taxon>Christensenella</taxon>
    </lineage>
</organism>
<sequence length="194" mass="20718">MAAFGLMDMRFGKFKADETETAMPTYETPVSLGPSATANMTVATATAEDYGDNVLQVKISEFVSAAIPAELNDCPKEALALVVGAVYDAEKKEISYAGEDSAPFGGLSYIRNLKRKGSSATIYEAHFYTKVQGALGNENAQTKGSSITFQHATINFTAYPPLMPGGAWHYVAEFDTLAGAQAYINEKFTPTQGG</sequence>
<evidence type="ECO:0000313" key="1">
    <source>
        <dbReference type="EMBL" id="MBC5648504.1"/>
    </source>
</evidence>
<reference evidence="1 2" key="1">
    <citation type="submission" date="2020-08" db="EMBL/GenBank/DDBJ databases">
        <title>Genome public.</title>
        <authorList>
            <person name="Liu C."/>
            <person name="Sun Q."/>
        </authorList>
    </citation>
    <scope>NUCLEOTIDE SEQUENCE [LARGE SCALE GENOMIC DNA]</scope>
    <source>
        <strain evidence="1 2">NSJ-35</strain>
    </source>
</reference>
<evidence type="ECO:0008006" key="3">
    <source>
        <dbReference type="Google" id="ProtNLM"/>
    </source>
</evidence>
<keyword evidence="2" id="KW-1185">Reference proteome</keyword>
<name>A0ABR7EHJ0_9FIRM</name>
<dbReference type="InterPro" id="IPR006490">
    <property type="entry name" value="Maj_tail_phi13"/>
</dbReference>
<protein>
    <recommendedName>
        <fullName evidence="3">Major tail protein</fullName>
    </recommendedName>
</protein>
<dbReference type="NCBIfam" id="TIGR01603">
    <property type="entry name" value="maj_tail_phi13"/>
    <property type="match status" value="1"/>
</dbReference>
<dbReference type="Proteomes" id="UP000606889">
    <property type="component" value="Unassembled WGS sequence"/>
</dbReference>
<accession>A0ABR7EHJ0</accession>